<dbReference type="GO" id="GO:0005890">
    <property type="term" value="C:sodium:potassium-exchanging ATPase complex"/>
    <property type="evidence" value="ECO:0007669"/>
    <property type="project" value="InterPro"/>
</dbReference>
<feature type="region of interest" description="Disordered" evidence="1">
    <location>
        <begin position="148"/>
        <end position="174"/>
    </location>
</feature>
<dbReference type="Proteomes" id="UP000290572">
    <property type="component" value="Unassembled WGS sequence"/>
</dbReference>
<evidence type="ECO:0000313" key="2">
    <source>
        <dbReference type="EMBL" id="RXN38401.1"/>
    </source>
</evidence>
<reference evidence="2 3" key="1">
    <citation type="submission" date="2018-03" db="EMBL/GenBank/DDBJ databases">
        <title>Draft genome sequence of Rohu Carp (Labeo rohita).</title>
        <authorList>
            <person name="Das P."/>
            <person name="Kushwaha B."/>
            <person name="Joshi C.G."/>
            <person name="Kumar D."/>
            <person name="Nagpure N.S."/>
            <person name="Sahoo L."/>
            <person name="Das S.P."/>
            <person name="Bit A."/>
            <person name="Patnaik S."/>
            <person name="Meher P.K."/>
            <person name="Jayasankar P."/>
            <person name="Koringa P.G."/>
            <person name="Patel N.V."/>
            <person name="Hinsu A.T."/>
            <person name="Kumar R."/>
            <person name="Pandey M."/>
            <person name="Agarwal S."/>
            <person name="Srivastava S."/>
            <person name="Singh M."/>
            <person name="Iquebal M.A."/>
            <person name="Jaiswal S."/>
            <person name="Angadi U.B."/>
            <person name="Kumar N."/>
            <person name="Raza M."/>
            <person name="Shah T.M."/>
            <person name="Rai A."/>
            <person name="Jena J.K."/>
        </authorList>
    </citation>
    <scope>NUCLEOTIDE SEQUENCE [LARGE SCALE GENOMIC DNA]</scope>
    <source>
        <strain evidence="2">DASCIFA01</strain>
        <tissue evidence="2">Testis</tissue>
    </source>
</reference>
<dbReference type="InterPro" id="IPR000402">
    <property type="entry name" value="Na/K_ATPase_sub_beta"/>
</dbReference>
<dbReference type="EMBL" id="QBIY01004870">
    <property type="protein sequence ID" value="RXN38401.1"/>
    <property type="molecule type" value="Genomic_DNA"/>
</dbReference>
<comment type="caution">
    <text evidence="2">The sequence shown here is derived from an EMBL/GenBank/DDBJ whole genome shotgun (WGS) entry which is preliminary data.</text>
</comment>
<dbReference type="Pfam" id="PF00287">
    <property type="entry name" value="Na_K-ATPase"/>
    <property type="match status" value="1"/>
</dbReference>
<proteinExistence type="evidence at protein level"/>
<keyword evidence="3" id="KW-1185">Reference proteome</keyword>
<dbReference type="GO" id="GO:0006813">
    <property type="term" value="P:potassium ion transport"/>
    <property type="evidence" value="ECO:0007669"/>
    <property type="project" value="InterPro"/>
</dbReference>
<evidence type="ECO:0000313" key="3">
    <source>
        <dbReference type="Proteomes" id="UP000290572"/>
    </source>
</evidence>
<dbReference type="AlphaFoldDB" id="A0A498P2G8"/>
<accession>A0A498P2G8</accession>
<dbReference type="GO" id="GO:0006814">
    <property type="term" value="P:sodium ion transport"/>
    <property type="evidence" value="ECO:0007669"/>
    <property type="project" value="InterPro"/>
</dbReference>
<feature type="region of interest" description="Disordered" evidence="1">
    <location>
        <begin position="1"/>
        <end position="21"/>
    </location>
</feature>
<sequence>MRQSASNAASVEPDGRTAAVSSRVERLHTSFISYREGGQPESTLFLICLHPSSSNWFIHPIHTMANKEEKADEKQSSWKDFIYNPRTGEFIGRTASSWVHKQCIRRRNGTDDYSIETDGLYRSLFRRPFGAPIPNLLTLNLERSAVSGSPDPAQACKSNAGGNGAPSRVPARPGTITLPAVTHYQAGSH</sequence>
<name>A0A498P2G8_LABRO</name>
<protein>
    <submittedName>
        <fullName evidence="2">Sodium potassium-transporting ATPase subunit beta-3-like protein</fullName>
    </submittedName>
</protein>
<organism evidence="2 3">
    <name type="scientific">Labeo rohita</name>
    <name type="common">Indian major carp</name>
    <name type="synonym">Cyprinus rohita</name>
    <dbReference type="NCBI Taxonomy" id="84645"/>
    <lineage>
        <taxon>Eukaryota</taxon>
        <taxon>Metazoa</taxon>
        <taxon>Chordata</taxon>
        <taxon>Craniata</taxon>
        <taxon>Vertebrata</taxon>
        <taxon>Euteleostomi</taxon>
        <taxon>Actinopterygii</taxon>
        <taxon>Neopterygii</taxon>
        <taxon>Teleostei</taxon>
        <taxon>Ostariophysi</taxon>
        <taxon>Cypriniformes</taxon>
        <taxon>Cyprinidae</taxon>
        <taxon>Labeoninae</taxon>
        <taxon>Labeonini</taxon>
        <taxon>Labeo</taxon>
    </lineage>
</organism>
<dbReference type="Gene3D" id="1.20.5.170">
    <property type="match status" value="1"/>
</dbReference>
<gene>
    <name evidence="2" type="ORF">ROHU_001143</name>
</gene>
<evidence type="ECO:0000256" key="1">
    <source>
        <dbReference type="SAM" id="MobiDB-lite"/>
    </source>
</evidence>
<dbReference type="STRING" id="84645.A0A498P2G8"/>
<evidence type="ECO:0007829" key="4">
    <source>
        <dbReference type="PeptideAtlas" id="A0A498P2G8"/>
    </source>
</evidence>
<dbReference type="PROSITE" id="PS00390">
    <property type="entry name" value="ATPASE_NA_K_BETA_1"/>
    <property type="match status" value="1"/>
</dbReference>
<keyword evidence="4" id="KW-1267">Proteomics identification</keyword>